<dbReference type="InterPro" id="IPR006674">
    <property type="entry name" value="HD_domain"/>
</dbReference>
<gene>
    <name evidence="2" type="ORF">MAMA39_02370</name>
</gene>
<dbReference type="CDD" id="cd00077">
    <property type="entry name" value="HDc"/>
    <property type="match status" value="1"/>
</dbReference>
<dbReference type="SUPFAM" id="SSF109604">
    <property type="entry name" value="HD-domain/PDEase-like"/>
    <property type="match status" value="1"/>
</dbReference>
<protein>
    <recommendedName>
        <fullName evidence="1">HD/PDEase domain-containing protein</fullName>
    </recommendedName>
</protein>
<dbReference type="Pfam" id="PF01966">
    <property type="entry name" value="HD"/>
    <property type="match status" value="1"/>
</dbReference>
<evidence type="ECO:0000313" key="3">
    <source>
        <dbReference type="Proteomes" id="UP000261764"/>
    </source>
</evidence>
<reference evidence="2 3" key="1">
    <citation type="journal article" date="2015" name="Clin. Infect. Dis.">
        <title>Genomic Investigations unmask Mycoplasma amphoriforme, a new respiratory pathogen.</title>
        <authorList>
            <person name="Gillespie S.H."/>
            <person name="Ling C.L."/>
            <person name="Oravcova K."/>
            <person name="Pinheiro M."/>
            <person name="Wells L."/>
            <person name="Bryant J.M."/>
            <person name="McHugh T.D."/>
            <person name="Bebear C."/>
            <person name="Webster D."/>
            <person name="Harris S.R."/>
            <person name="Seth-Smith H.M."/>
            <person name="Thomson N.R."/>
        </authorList>
    </citation>
    <scope>NUCLEOTIDE SEQUENCE [LARGE SCALE GENOMIC DNA]</scope>
    <source>
        <strain evidence="2 3">A39</strain>
    </source>
</reference>
<dbReference type="AlphaFoldDB" id="A0A292IHF6"/>
<dbReference type="EMBL" id="HG937516">
    <property type="protein sequence ID" value="CDN40361.1"/>
    <property type="molecule type" value="Genomic_DNA"/>
</dbReference>
<proteinExistence type="predicted"/>
<dbReference type="SMART" id="SM00471">
    <property type="entry name" value="HDc"/>
    <property type="match status" value="1"/>
</dbReference>
<dbReference type="PANTHER" id="PTHR11373:SF4">
    <property type="entry name" value="DEOXYNUCLEOSIDE TRIPHOSPHATE TRIPHOSPHOHYDROLASE SAMHD1"/>
    <property type="match status" value="1"/>
</dbReference>
<dbReference type="Gene3D" id="1.10.3210.10">
    <property type="entry name" value="Hypothetical protein af1432"/>
    <property type="match status" value="1"/>
</dbReference>
<name>A0A292IHF6_9MOLU</name>
<feature type="domain" description="HD/PDEase" evidence="1">
    <location>
        <begin position="68"/>
        <end position="210"/>
    </location>
</feature>
<dbReference type="PANTHER" id="PTHR11373">
    <property type="entry name" value="DEOXYNUCLEOSIDE TRIPHOSPHATE TRIPHOSPHOHYDROLASE"/>
    <property type="match status" value="1"/>
</dbReference>
<dbReference type="InterPro" id="IPR003607">
    <property type="entry name" value="HD/PDEase_dom"/>
</dbReference>
<dbReference type="GO" id="GO:0006203">
    <property type="term" value="P:dGTP catabolic process"/>
    <property type="evidence" value="ECO:0007669"/>
    <property type="project" value="TreeGrafter"/>
</dbReference>
<evidence type="ECO:0000313" key="2">
    <source>
        <dbReference type="EMBL" id="CDN40361.1"/>
    </source>
</evidence>
<accession>A0A292IHF6</accession>
<dbReference type="RefSeq" id="WP_343251706.1">
    <property type="nucleotide sequence ID" value="NZ_HG937516.1"/>
</dbReference>
<dbReference type="KEGG" id="mamp:MAMA39_02370"/>
<dbReference type="InterPro" id="IPR050135">
    <property type="entry name" value="dGTPase-like"/>
</dbReference>
<keyword evidence="3" id="KW-1185">Reference proteome</keyword>
<dbReference type="GO" id="GO:0008832">
    <property type="term" value="F:dGTPase activity"/>
    <property type="evidence" value="ECO:0007669"/>
    <property type="project" value="TreeGrafter"/>
</dbReference>
<dbReference type="Proteomes" id="UP000261764">
    <property type="component" value="Chromosome I"/>
</dbReference>
<organism evidence="2 3">
    <name type="scientific">Mycoplasma amphoriforme A39</name>
    <dbReference type="NCBI Taxonomy" id="572419"/>
    <lineage>
        <taxon>Bacteria</taxon>
        <taxon>Bacillati</taxon>
        <taxon>Mycoplasmatota</taxon>
        <taxon>Mollicutes</taxon>
        <taxon>Mycoplasmataceae</taxon>
        <taxon>Mycoplasma</taxon>
    </lineage>
</organism>
<sequence>MNLSTSNKYRILQSDSNAKTQFLKDPIHNEIVFEIDHKWIYEILETTEFKRLQKIKQLGLSPRFFPGATHTRASHCLGVYEIMRRILKNPSFSKITNEQVNVLLCGALLHDIGHGPHSHAFEEYFYSDFCINYQKGFVHEEMSAKLITNPKGEIYPILKKHHVNPQDVADLITANENNKNLTHWMIQLLSSQLDVDRIDYLLRDSYYSGASYGQIDANVLLHWIYFIPKQNCVAFSRKAIPTIENFLVGRFHMYQTVYLNDKTVLASAVLWLAFKRIKYLAEYKKFSCTAFDYISDVLNVLFNNQGVNSININNYLQMGDHSFETFLAHIYEATQDQDLKNILNSFYIKNEYKIIFYESKKRRDEIWDRLSKQKNNLTYLATKYDWQPISFYEKNEQKSIMICDESGEKAIPIENESALIANGNKIFEKHLKFQHGILLHSDLFKSFPFLKN</sequence>
<evidence type="ECO:0000259" key="1">
    <source>
        <dbReference type="SMART" id="SM00471"/>
    </source>
</evidence>